<dbReference type="CDD" id="cd01647">
    <property type="entry name" value="RT_LTR"/>
    <property type="match status" value="1"/>
</dbReference>
<dbReference type="InterPro" id="IPR050951">
    <property type="entry name" value="Retrovirus_Pol_polyprotein"/>
</dbReference>
<evidence type="ECO:0000259" key="10">
    <source>
        <dbReference type="PROSITE" id="PS50994"/>
    </source>
</evidence>
<dbReference type="GeneID" id="134287399"/>
<reference evidence="11" key="2">
    <citation type="submission" date="2025-05" db="UniProtKB">
        <authorList>
            <consortium name="EnsemblMetazoa"/>
        </authorList>
    </citation>
    <scope>IDENTIFICATION</scope>
    <source>
        <strain evidence="11">Foshan</strain>
    </source>
</reference>
<dbReference type="InterPro" id="IPR012337">
    <property type="entry name" value="RNaseH-like_sf"/>
</dbReference>
<evidence type="ECO:0000256" key="7">
    <source>
        <dbReference type="ARBA" id="ARBA00022918"/>
    </source>
</evidence>
<dbReference type="Pfam" id="PF23309">
    <property type="entry name" value="DUF7083"/>
    <property type="match status" value="1"/>
</dbReference>
<feature type="region of interest" description="Disordered" evidence="8">
    <location>
        <begin position="1346"/>
        <end position="1405"/>
    </location>
</feature>
<evidence type="ECO:0000256" key="8">
    <source>
        <dbReference type="SAM" id="MobiDB-lite"/>
    </source>
</evidence>
<dbReference type="SUPFAM" id="SSF53098">
    <property type="entry name" value="Ribonuclease H-like"/>
    <property type="match status" value="1"/>
</dbReference>
<name>A0ABM1Z4E6_AEDAL</name>
<dbReference type="PROSITE" id="PS50878">
    <property type="entry name" value="RT_POL"/>
    <property type="match status" value="1"/>
</dbReference>
<keyword evidence="3" id="KW-0548">Nucleotidyltransferase</keyword>
<dbReference type="EC" id="2.7.7.49" evidence="1"/>
<dbReference type="InterPro" id="IPR000477">
    <property type="entry name" value="RT_dom"/>
</dbReference>
<dbReference type="Gene3D" id="3.10.10.10">
    <property type="entry name" value="HIV Type 1 Reverse Transcriptase, subunit A, domain 1"/>
    <property type="match status" value="1"/>
</dbReference>
<feature type="domain" description="Reverse transcriptase" evidence="9">
    <location>
        <begin position="503"/>
        <end position="682"/>
    </location>
</feature>
<evidence type="ECO:0000313" key="12">
    <source>
        <dbReference type="Proteomes" id="UP000069940"/>
    </source>
</evidence>
<accession>A0ABM1Z4E6</accession>
<keyword evidence="7" id="KW-0695">RNA-directed DNA polymerase</keyword>
<dbReference type="InterPro" id="IPR021109">
    <property type="entry name" value="Peptidase_aspartic_dom_sf"/>
</dbReference>
<feature type="compositionally biased region" description="Low complexity" evidence="8">
    <location>
        <begin position="296"/>
        <end position="309"/>
    </location>
</feature>
<dbReference type="PANTHER" id="PTHR37984">
    <property type="entry name" value="PROTEIN CBG26694"/>
    <property type="match status" value="1"/>
</dbReference>
<evidence type="ECO:0000256" key="2">
    <source>
        <dbReference type="ARBA" id="ARBA00022679"/>
    </source>
</evidence>
<keyword evidence="6" id="KW-0378">Hydrolase</keyword>
<dbReference type="InterPro" id="IPR041588">
    <property type="entry name" value="Integrase_H2C2"/>
</dbReference>
<dbReference type="InterPro" id="IPR041373">
    <property type="entry name" value="RT_RNaseH"/>
</dbReference>
<dbReference type="SUPFAM" id="SSF56672">
    <property type="entry name" value="DNA/RNA polymerases"/>
    <property type="match status" value="1"/>
</dbReference>
<dbReference type="InterPro" id="IPR001584">
    <property type="entry name" value="Integrase_cat-core"/>
</dbReference>
<dbReference type="EnsemblMetazoa" id="AALFPA23_014994.R21729">
    <property type="protein sequence ID" value="AALFPA23_014994.P21729"/>
    <property type="gene ID" value="AALFPA23_014994"/>
</dbReference>
<dbReference type="Pfam" id="PF00078">
    <property type="entry name" value="RVT_1"/>
    <property type="match status" value="1"/>
</dbReference>
<dbReference type="Gene3D" id="3.30.70.270">
    <property type="match status" value="2"/>
</dbReference>
<dbReference type="InterPro" id="IPR055510">
    <property type="entry name" value="DUF7083"/>
</dbReference>
<feature type="region of interest" description="Disordered" evidence="8">
    <location>
        <begin position="290"/>
        <end position="316"/>
    </location>
</feature>
<dbReference type="InterPro" id="IPR043128">
    <property type="entry name" value="Rev_trsase/Diguanyl_cyclase"/>
</dbReference>
<dbReference type="Gene3D" id="1.10.340.70">
    <property type="match status" value="1"/>
</dbReference>
<evidence type="ECO:0000256" key="3">
    <source>
        <dbReference type="ARBA" id="ARBA00022695"/>
    </source>
</evidence>
<dbReference type="PANTHER" id="PTHR37984:SF5">
    <property type="entry name" value="PROTEIN NYNRIN-LIKE"/>
    <property type="match status" value="1"/>
</dbReference>
<dbReference type="Gene3D" id="3.30.420.10">
    <property type="entry name" value="Ribonuclease H-like superfamily/Ribonuclease H"/>
    <property type="match status" value="1"/>
</dbReference>
<dbReference type="SUPFAM" id="SSF50630">
    <property type="entry name" value="Acid proteases"/>
    <property type="match status" value="1"/>
</dbReference>
<proteinExistence type="predicted"/>
<dbReference type="CDD" id="cd09274">
    <property type="entry name" value="RNase_HI_RT_Ty3"/>
    <property type="match status" value="1"/>
</dbReference>
<dbReference type="Pfam" id="PF17921">
    <property type="entry name" value="Integrase_H2C2"/>
    <property type="match status" value="1"/>
</dbReference>
<evidence type="ECO:0000256" key="1">
    <source>
        <dbReference type="ARBA" id="ARBA00012493"/>
    </source>
</evidence>
<dbReference type="Pfam" id="PF00665">
    <property type="entry name" value="rve"/>
    <property type="match status" value="1"/>
</dbReference>
<keyword evidence="12" id="KW-1185">Reference proteome</keyword>
<evidence type="ECO:0000256" key="5">
    <source>
        <dbReference type="ARBA" id="ARBA00022759"/>
    </source>
</evidence>
<reference evidence="12" key="1">
    <citation type="journal article" date="2015" name="Proc. Natl. Acad. Sci. U.S.A.">
        <title>Genome sequence of the Asian Tiger mosquito, Aedes albopictus, reveals insights into its biology, genetics, and evolution.</title>
        <authorList>
            <person name="Chen X.G."/>
            <person name="Jiang X."/>
            <person name="Gu J."/>
            <person name="Xu M."/>
            <person name="Wu Y."/>
            <person name="Deng Y."/>
            <person name="Zhang C."/>
            <person name="Bonizzoni M."/>
            <person name="Dermauw W."/>
            <person name="Vontas J."/>
            <person name="Armbruster P."/>
            <person name="Huang X."/>
            <person name="Yang Y."/>
            <person name="Zhang H."/>
            <person name="He W."/>
            <person name="Peng H."/>
            <person name="Liu Y."/>
            <person name="Wu K."/>
            <person name="Chen J."/>
            <person name="Lirakis M."/>
            <person name="Topalis P."/>
            <person name="Van Leeuwen T."/>
            <person name="Hall A.B."/>
            <person name="Jiang X."/>
            <person name="Thorpe C."/>
            <person name="Mueller R.L."/>
            <person name="Sun C."/>
            <person name="Waterhouse R.M."/>
            <person name="Yan G."/>
            <person name="Tu Z.J."/>
            <person name="Fang X."/>
            <person name="James A.A."/>
        </authorList>
    </citation>
    <scope>NUCLEOTIDE SEQUENCE [LARGE SCALE GENOMIC DNA]</scope>
    <source>
        <strain evidence="12">Foshan</strain>
    </source>
</reference>
<protein>
    <recommendedName>
        <fullName evidence="1">RNA-directed DNA polymerase</fullName>
        <ecNumber evidence="1">2.7.7.49</ecNumber>
    </recommendedName>
</protein>
<feature type="domain" description="Integrase catalytic" evidence="10">
    <location>
        <begin position="1064"/>
        <end position="1219"/>
    </location>
</feature>
<keyword evidence="4" id="KW-0540">Nuclease</keyword>
<evidence type="ECO:0000256" key="4">
    <source>
        <dbReference type="ARBA" id="ARBA00022722"/>
    </source>
</evidence>
<dbReference type="RefSeq" id="XP_062705169.1">
    <property type="nucleotide sequence ID" value="XM_062849185.1"/>
</dbReference>
<dbReference type="PROSITE" id="PS50994">
    <property type="entry name" value="INTEGRASE"/>
    <property type="match status" value="1"/>
</dbReference>
<dbReference type="Proteomes" id="UP000069940">
    <property type="component" value="Unassembled WGS sequence"/>
</dbReference>
<evidence type="ECO:0000259" key="9">
    <source>
        <dbReference type="PROSITE" id="PS50878"/>
    </source>
</evidence>
<organism evidence="11 12">
    <name type="scientific">Aedes albopictus</name>
    <name type="common">Asian tiger mosquito</name>
    <name type="synonym">Stegomyia albopicta</name>
    <dbReference type="NCBI Taxonomy" id="7160"/>
    <lineage>
        <taxon>Eukaryota</taxon>
        <taxon>Metazoa</taxon>
        <taxon>Ecdysozoa</taxon>
        <taxon>Arthropoda</taxon>
        <taxon>Hexapoda</taxon>
        <taxon>Insecta</taxon>
        <taxon>Pterygota</taxon>
        <taxon>Neoptera</taxon>
        <taxon>Endopterygota</taxon>
        <taxon>Diptera</taxon>
        <taxon>Nematocera</taxon>
        <taxon>Culicoidea</taxon>
        <taxon>Culicidae</taxon>
        <taxon>Culicinae</taxon>
        <taxon>Aedini</taxon>
        <taxon>Aedes</taxon>
        <taxon>Stegomyia</taxon>
    </lineage>
</organism>
<evidence type="ECO:0000256" key="6">
    <source>
        <dbReference type="ARBA" id="ARBA00022801"/>
    </source>
</evidence>
<sequence length="1417" mass="161190">MSNDDLKNAILHLTQLISHQQQQISALQRTNGTTDGSEKIIESLASGIQEFDFDPDGPIFFNDWYARYEDVFKEDGRRLDDAAKVRLLLRKLSGPVHEKYVNSILPKHPRDYKLDETVSKLKKLFGRQKSVFHARYHCLQYFKSEADDFTSYAAMVNKHCEAFQLSKLSSDQFKALRFICGLQSPRDADIRARLISKLEADEIATATEGTASKVTLEILVEECHRMVNLKQDTQMVESKDTRCVNAIARNQKKPVKRIPKTPCWKCGDFHYIRDCPFIDHTCGKCKRQGHKEGYCSSDKPPTSKKPTNTKPKEQLKSRSIHMVRNISSKRKFVPVHLNGVKIQLQHDSASDITVISEQTWNIIGRPTAFATEELAVSASGDSLKLLTEIWTDITIGDATKRGRIFVADNPDLNVLGIETMDLFDLWSIPINNLVSSVTQRPGDSVEQLKRQFPEVFQSTLGRCTKAQVKLYVKPEARPIYCPKRPVAYAAVPKVEAELQRLEDNGIISPVQFSDWAAPIVVVRKADNISVRICGDYSTGLNEALQSDRHPLPHPDDIFAELAGCRYFTHLDLSDAYLQVEVEESSRKLLTVNTHRGLFQYNRLPPGVKSAPGAFQRIIDSMVAGIPGVKPYLDDILIAGRTREEHDRSLQAVLERIREYGFHLKIEKCRFAMPEIQFLGHIVNKDGIRPDPVKTEAISEMPPPQDVQQLRSYLGAVNYYGRFVKQMKELRSPMDNLLKKDARWIWSEECQQSFDRFKTILQSDLLLTHFDPSKEIIVAGDASKYGLGAVIMHRFPTGEVKAIAHASRSLTPAETNYGQVEKEALALIFAVTKFHKMLYGRRFVLQTDHQPLLKIFGSKKGIPVYTANRLQRWALTLLLYDFEIQYVSTTNFGHADVLSRLMTSQRRPDEDYVIAAVHVETEIRAILEDTLRKLPVTFNMIAAESQKDATLKQVSSFLQCGWPSNVSQLMDPAVKKFYARRDGLQLIDNCVMFGDRIIVPQRYRKQVLKQLHRGHPGMERMKAIARSYVYWPDVDGDVEQYVRQCRACADAAKSPRKTTLESWPIPTKPWSRIHIDYAGPIDGLYYLVIVDAFSKWPEIFRTRSITASSTIELLRETFARYGNPNTLVSDNGTQFTCESFKNFCCINGITHIRTAPYHPQSNGQAEKFVDSLKRGLKKLNEGGRPSTPEHLQTFLSVYRSTPNKSSPHMKTPAEAFLGRPVRTTLDLLKKPIPVPAIPNEKQNIQFNKRHGATRREFQPDNMVFAEYHHGNQKSWKPGVIIERKGSVNYNVLLDLGRRQRLIQSHTNQLRPRADNDQPEASVPDVQLPWEILIEEFAATTIQAVPNDEDAQPILPPDANDNLDENNVVEPDEQQSIMSLTDESAEEDLRTDQGSSEVAREQPARNRRLPSWLAPYDIF</sequence>
<dbReference type="InterPro" id="IPR036397">
    <property type="entry name" value="RNaseH_sf"/>
</dbReference>
<keyword evidence="2" id="KW-0808">Transferase</keyword>
<keyword evidence="5" id="KW-0255">Endonuclease</keyword>
<dbReference type="Pfam" id="PF17917">
    <property type="entry name" value="RT_RNaseH"/>
    <property type="match status" value="1"/>
</dbReference>
<evidence type="ECO:0000313" key="11">
    <source>
        <dbReference type="EnsemblMetazoa" id="AALFPA23_014994.P21729"/>
    </source>
</evidence>
<dbReference type="InterPro" id="IPR043502">
    <property type="entry name" value="DNA/RNA_pol_sf"/>
</dbReference>